<feature type="region of interest" description="Disordered" evidence="1">
    <location>
        <begin position="82"/>
        <end position="112"/>
    </location>
</feature>
<evidence type="ECO:0000313" key="3">
    <source>
        <dbReference type="Proteomes" id="UP000826195"/>
    </source>
</evidence>
<proteinExistence type="predicted"/>
<gene>
    <name evidence="2" type="ORF">KQX54_013934</name>
</gene>
<feature type="region of interest" description="Disordered" evidence="1">
    <location>
        <begin position="224"/>
        <end position="356"/>
    </location>
</feature>
<feature type="region of interest" description="Disordered" evidence="1">
    <location>
        <begin position="121"/>
        <end position="140"/>
    </location>
</feature>
<feature type="compositionally biased region" description="Polar residues" evidence="1">
    <location>
        <begin position="295"/>
        <end position="307"/>
    </location>
</feature>
<sequence>MPIKNTSQNIDTIRTSVNESIERFEKIAKKFGNVRGVAPAWIRGSTKPATPLTADPQWVQFPKTPPSKEVIREVKRSLTTSYHPLNLVSNEKEDRTVVNPTNPDSNTDNSENENEITELIAEEDNSSNDNTSTASEPDDTVISTEIDESSLASAVPVPEENIRLAPETPTLIRSMLKNFETQGIQWDPSSGKIIDISTHQGSTPYRPFADETVIAQRRNRLSELPTFNIDDNPEACSSVMEDDTSPNQTATVPRAKKRVTFGEPSTSEQPVPAIENPQQKPNSSTESASDTSETPVQLTNKTTVHKNSQNDENRKITQTTAKQQAEINLPPSESSSSEEELAKKYTTRIETPSAEPRPTSAIKFLYSRDGLTYEPSQIKIIRPERPRRQNDRVKRMQHKFYGNRMVNSSTRTPTFRSKRREKCNFTENRIYPRNYRRRTPLSA</sequence>
<feature type="compositionally biased region" description="Polar residues" evidence="1">
    <location>
        <begin position="316"/>
        <end position="326"/>
    </location>
</feature>
<dbReference type="EMBL" id="JAHXZJ010002982">
    <property type="protein sequence ID" value="KAH0535132.1"/>
    <property type="molecule type" value="Genomic_DNA"/>
</dbReference>
<evidence type="ECO:0000313" key="2">
    <source>
        <dbReference type="EMBL" id="KAH0535132.1"/>
    </source>
</evidence>
<organism evidence="2 3">
    <name type="scientific">Cotesia glomerata</name>
    <name type="common">Lepidopteran parasitic wasp</name>
    <name type="synonym">Apanteles glomeratus</name>
    <dbReference type="NCBI Taxonomy" id="32391"/>
    <lineage>
        <taxon>Eukaryota</taxon>
        <taxon>Metazoa</taxon>
        <taxon>Ecdysozoa</taxon>
        <taxon>Arthropoda</taxon>
        <taxon>Hexapoda</taxon>
        <taxon>Insecta</taxon>
        <taxon>Pterygota</taxon>
        <taxon>Neoptera</taxon>
        <taxon>Endopterygota</taxon>
        <taxon>Hymenoptera</taxon>
        <taxon>Apocrita</taxon>
        <taxon>Ichneumonoidea</taxon>
        <taxon>Braconidae</taxon>
        <taxon>Microgastrinae</taxon>
        <taxon>Cotesia</taxon>
    </lineage>
</organism>
<keyword evidence="3" id="KW-1185">Reference proteome</keyword>
<protein>
    <submittedName>
        <fullName evidence="2">Uncharacterized protein</fullName>
    </submittedName>
</protein>
<comment type="caution">
    <text evidence="2">The sequence shown here is derived from an EMBL/GenBank/DDBJ whole genome shotgun (WGS) entry which is preliminary data.</text>
</comment>
<feature type="compositionally biased region" description="Low complexity" evidence="1">
    <location>
        <begin position="283"/>
        <end position="294"/>
    </location>
</feature>
<accession>A0AAV7HXQ1</accession>
<reference evidence="2 3" key="1">
    <citation type="journal article" date="2021" name="J. Hered.">
        <title>A chromosome-level genome assembly of the parasitoid wasp, Cotesia glomerata (Hymenoptera: Braconidae).</title>
        <authorList>
            <person name="Pinto B.J."/>
            <person name="Weis J.J."/>
            <person name="Gamble T."/>
            <person name="Ode P.J."/>
            <person name="Paul R."/>
            <person name="Zaspel J.M."/>
        </authorList>
    </citation>
    <scope>NUCLEOTIDE SEQUENCE [LARGE SCALE GENOMIC DNA]</scope>
    <source>
        <strain evidence="2">CgM1</strain>
    </source>
</reference>
<evidence type="ECO:0000256" key="1">
    <source>
        <dbReference type="SAM" id="MobiDB-lite"/>
    </source>
</evidence>
<dbReference type="AlphaFoldDB" id="A0AAV7HXQ1"/>
<name>A0AAV7HXQ1_COTGL</name>
<dbReference type="Proteomes" id="UP000826195">
    <property type="component" value="Unassembled WGS sequence"/>
</dbReference>